<proteinExistence type="predicted"/>
<dbReference type="Proteomes" id="UP001642540">
    <property type="component" value="Unassembled WGS sequence"/>
</dbReference>
<keyword evidence="2" id="KW-0813">Transport</keyword>
<evidence type="ECO:0000256" key="3">
    <source>
        <dbReference type="ARBA" id="ARBA00023242"/>
    </source>
</evidence>
<evidence type="ECO:0000313" key="8">
    <source>
        <dbReference type="Proteomes" id="UP001642540"/>
    </source>
</evidence>
<dbReference type="EMBL" id="CAXLJM020000051">
    <property type="protein sequence ID" value="CAL8115254.1"/>
    <property type="molecule type" value="Genomic_DNA"/>
</dbReference>
<evidence type="ECO:0000256" key="1">
    <source>
        <dbReference type="ARBA" id="ARBA00004123"/>
    </source>
</evidence>
<dbReference type="InterPro" id="IPR024864">
    <property type="entry name" value="Nup54/Nup57/Nup44"/>
</dbReference>
<evidence type="ECO:0000259" key="6">
    <source>
        <dbReference type="Pfam" id="PF13874"/>
    </source>
</evidence>
<evidence type="ECO:0000256" key="4">
    <source>
        <dbReference type="SAM" id="Coils"/>
    </source>
</evidence>
<reference evidence="7 8" key="1">
    <citation type="submission" date="2024-08" db="EMBL/GenBank/DDBJ databases">
        <authorList>
            <person name="Cucini C."/>
            <person name="Frati F."/>
        </authorList>
    </citation>
    <scope>NUCLEOTIDE SEQUENCE [LARGE SCALE GENOMIC DNA]</scope>
</reference>
<dbReference type="PANTHER" id="PTHR13000:SF0">
    <property type="entry name" value="NUCLEOPORIN P54"/>
    <property type="match status" value="1"/>
</dbReference>
<evidence type="ECO:0000256" key="2">
    <source>
        <dbReference type="ARBA" id="ARBA00022448"/>
    </source>
</evidence>
<organism evidence="7 8">
    <name type="scientific">Orchesella dallaii</name>
    <dbReference type="NCBI Taxonomy" id="48710"/>
    <lineage>
        <taxon>Eukaryota</taxon>
        <taxon>Metazoa</taxon>
        <taxon>Ecdysozoa</taxon>
        <taxon>Arthropoda</taxon>
        <taxon>Hexapoda</taxon>
        <taxon>Collembola</taxon>
        <taxon>Entomobryomorpha</taxon>
        <taxon>Entomobryoidea</taxon>
        <taxon>Orchesellidae</taxon>
        <taxon>Orchesellinae</taxon>
        <taxon>Orchesella</taxon>
    </lineage>
</organism>
<comment type="subcellular location">
    <subcellularLocation>
        <location evidence="1">Nucleus</location>
    </subcellularLocation>
</comment>
<evidence type="ECO:0000256" key="5">
    <source>
        <dbReference type="SAM" id="MobiDB-lite"/>
    </source>
</evidence>
<keyword evidence="4" id="KW-0175">Coiled coil</keyword>
<feature type="compositionally biased region" description="Polar residues" evidence="5">
    <location>
        <begin position="1"/>
        <end position="17"/>
    </location>
</feature>
<name>A0ABP1R1J2_9HEXA</name>
<feature type="coiled-coil region" evidence="4">
    <location>
        <begin position="496"/>
        <end position="530"/>
    </location>
</feature>
<dbReference type="Pfam" id="PF13874">
    <property type="entry name" value="Nup54"/>
    <property type="match status" value="1"/>
</dbReference>
<keyword evidence="8" id="KW-1185">Reference proteome</keyword>
<feature type="region of interest" description="Disordered" evidence="5">
    <location>
        <begin position="1"/>
        <end position="49"/>
    </location>
</feature>
<gene>
    <name evidence="7" type="ORF">ODALV1_LOCUS16773</name>
</gene>
<feature type="compositionally biased region" description="Gly residues" evidence="5">
    <location>
        <begin position="26"/>
        <end position="35"/>
    </location>
</feature>
<accession>A0ABP1R1J2</accession>
<protein>
    <recommendedName>
        <fullName evidence="6">Nucleoporin Nup54 alpha-helical domain-containing protein</fullName>
    </recommendedName>
</protein>
<feature type="domain" description="Nucleoporin Nup54 alpha-helical" evidence="6">
    <location>
        <begin position="452"/>
        <end position="589"/>
    </location>
</feature>
<sequence>MQQSFSFGQAQPQPQQPTFGSAGATTGFGGFGGGFSQPTSQPSFGTSFAAPATSTAAPAFGTGTSFGGFGGTSTFGAPQTGTATAFGAPQTTGSAFGAPQLSSTPFGAAQSGATTFGTATQPVATGFGTSTAGGFGTGQTGSLFGSAQPATSSAFGTGQTGFGQQPTGGFGSTLGTSTFGATTQPSLFGSTQPTTAFGQPQTSTFGTTQSGSWLGAGQQQSTFSGFGGATGGSLFGQPQKTGFSFGQPQPSLFSQPTQQFQQPQQQQVMIDEQAAFHQSIFSCCRFGDERDAILANLNFIQSCWGTGKGFYNQSHPPVMFNDKNVFYRFKAVGYSFMYTDSNEDGQVIIQIKKPHTKVRSEESTFINTLQNMIAKPNIFFKITGSKAVNEEMTVIILTADDKQSLRRVLATDLAAALVQPQLKPQLDNLGIVDVCAKVKPSPEQLKAYLENPPAGVDPRVWKKAQEDNPDPANMIPFPLIGPAALKQRLDVQVKESQQHQERLKLISDEVSNLTNRHANISAELIQMRRRSTVMSHRIISVLVRLQMLQKQDIPLLPEEETLKKQLEVLEKEINSPKHFRGRLNELMSNIRLHKTEMDARGHLKYILDPSTSEQAKVVLSMHQESIKHLVDSLKVDMDHVQRMSETVSQFNTKGMSS</sequence>
<evidence type="ECO:0000313" key="7">
    <source>
        <dbReference type="EMBL" id="CAL8115254.1"/>
    </source>
</evidence>
<keyword evidence="3" id="KW-0539">Nucleus</keyword>
<feature type="region of interest" description="Disordered" evidence="5">
    <location>
        <begin position="80"/>
        <end position="103"/>
    </location>
</feature>
<comment type="caution">
    <text evidence="7">The sequence shown here is derived from an EMBL/GenBank/DDBJ whole genome shotgun (WGS) entry which is preliminary data.</text>
</comment>
<dbReference type="PANTHER" id="PTHR13000">
    <property type="entry name" value="NUCLEOPORIN P54"/>
    <property type="match status" value="1"/>
</dbReference>
<dbReference type="Gene3D" id="1.20.5.490">
    <property type="entry name" value="Single helix bin"/>
    <property type="match status" value="1"/>
</dbReference>
<dbReference type="InterPro" id="IPR025712">
    <property type="entry name" value="Nup54_alpha-helical_dom"/>
</dbReference>